<dbReference type="InterPro" id="IPR006330">
    <property type="entry name" value="Ado/ade_deaminase"/>
</dbReference>
<dbReference type="InterPro" id="IPR001365">
    <property type="entry name" value="A_deaminase_dom"/>
</dbReference>
<evidence type="ECO:0000256" key="3">
    <source>
        <dbReference type="ARBA" id="ARBA00012784"/>
    </source>
</evidence>
<evidence type="ECO:0000256" key="4">
    <source>
        <dbReference type="ARBA" id="ARBA00022723"/>
    </source>
</evidence>
<proteinExistence type="inferred from homology"/>
<evidence type="ECO:0000256" key="1">
    <source>
        <dbReference type="ARBA" id="ARBA00001947"/>
    </source>
</evidence>
<evidence type="ECO:0000313" key="9">
    <source>
        <dbReference type="Proteomes" id="UP000032702"/>
    </source>
</evidence>
<dbReference type="GO" id="GO:0046872">
    <property type="term" value="F:metal ion binding"/>
    <property type="evidence" value="ECO:0007669"/>
    <property type="project" value="UniProtKB-KW"/>
</dbReference>
<dbReference type="Pfam" id="PF00962">
    <property type="entry name" value="A_deaminase"/>
    <property type="match status" value="1"/>
</dbReference>
<accession>Q09CT6</accession>
<dbReference type="Proteomes" id="UP000032702">
    <property type="component" value="Unassembled WGS sequence"/>
</dbReference>
<keyword evidence="5 8" id="KW-0378">Hydrolase</keyword>
<reference evidence="8 9" key="1">
    <citation type="submission" date="2006-04" db="EMBL/GenBank/DDBJ databases">
        <authorList>
            <person name="Nierman W.C."/>
        </authorList>
    </citation>
    <scope>NUCLEOTIDE SEQUENCE [LARGE SCALE GENOMIC DNA]</scope>
    <source>
        <strain evidence="8 9">DW4/3-1</strain>
    </source>
</reference>
<sequence length="402" mass="44219">MHLPALLRVGKQGTVNMASIRDDELPNATGIPSAARRTDISPPPALEVTEELLHALPKTDLHCHLDGSMRLKTILELAEQQKVKLLADTEDGLAQAIHMGQVCKSLDEYLVAFDVTLSVLQTAEALYRSAYELAVDAAAENVRYLEVRYSPALHLQKGLKMTTVIDSVLEGLRAAKRETGIKYGVIVCGIRHINPQTSMRLAELSVAYKNRGVIGFDLAGAEASFPAKDHKDAFQLILKNNVNCTAHAGEAFGPESISQAIHYLGAHRIGHGTRLREDGDLLNYVNDHRIPLEVCPTSNVQTGAVTSLAAHPLKFYFDYGLRVTINTDNRLITDTTVTKELWVAHKELGLSLEDLTTILVSGFKSAFLPFREKQDLLRSVNQEIATTLAAFETRPKMVRQPA</sequence>
<comment type="caution">
    <text evidence="8">The sequence shown here is derived from an EMBL/GenBank/DDBJ whole genome shotgun (WGS) entry which is preliminary data.</text>
</comment>
<dbReference type="GO" id="GO:0004000">
    <property type="term" value="F:adenosine deaminase activity"/>
    <property type="evidence" value="ECO:0007669"/>
    <property type="project" value="UniProtKB-ARBA"/>
</dbReference>
<dbReference type="GO" id="GO:0043103">
    <property type="term" value="P:hypoxanthine salvage"/>
    <property type="evidence" value="ECO:0007669"/>
    <property type="project" value="TreeGrafter"/>
</dbReference>
<name>Q09CT6_STIAD</name>
<comment type="cofactor">
    <cofactor evidence="1">
        <name>Zn(2+)</name>
        <dbReference type="ChEBI" id="CHEBI:29105"/>
    </cofactor>
</comment>
<dbReference type="GO" id="GO:0005829">
    <property type="term" value="C:cytosol"/>
    <property type="evidence" value="ECO:0007669"/>
    <property type="project" value="TreeGrafter"/>
</dbReference>
<dbReference type="EC" id="3.5.4.4" evidence="3"/>
<dbReference type="GO" id="GO:0006154">
    <property type="term" value="P:adenosine catabolic process"/>
    <property type="evidence" value="ECO:0007669"/>
    <property type="project" value="TreeGrafter"/>
</dbReference>
<evidence type="ECO:0000259" key="7">
    <source>
        <dbReference type="Pfam" id="PF00962"/>
    </source>
</evidence>
<dbReference type="EMBL" id="AAMD01000005">
    <property type="protein sequence ID" value="EAU69498.1"/>
    <property type="molecule type" value="Genomic_DNA"/>
</dbReference>
<dbReference type="NCBIfam" id="TIGR01430">
    <property type="entry name" value="aden_deam"/>
    <property type="match status" value="1"/>
</dbReference>
<dbReference type="SUPFAM" id="SSF51556">
    <property type="entry name" value="Metallo-dependent hydrolases"/>
    <property type="match status" value="1"/>
</dbReference>
<dbReference type="CDD" id="cd01320">
    <property type="entry name" value="ADA"/>
    <property type="match status" value="1"/>
</dbReference>
<evidence type="ECO:0000256" key="6">
    <source>
        <dbReference type="ARBA" id="ARBA00022833"/>
    </source>
</evidence>
<dbReference type="PANTHER" id="PTHR11409">
    <property type="entry name" value="ADENOSINE DEAMINASE"/>
    <property type="match status" value="1"/>
</dbReference>
<evidence type="ECO:0000256" key="5">
    <source>
        <dbReference type="ARBA" id="ARBA00022801"/>
    </source>
</evidence>
<keyword evidence="4" id="KW-0479">Metal-binding</keyword>
<dbReference type="InterPro" id="IPR032466">
    <property type="entry name" value="Metal_Hydrolase"/>
</dbReference>
<gene>
    <name evidence="8" type="primary">add</name>
    <name evidence="8" type="ORF">STIAU_2039</name>
</gene>
<keyword evidence="6" id="KW-0862">Zinc</keyword>
<dbReference type="Gene3D" id="3.20.20.140">
    <property type="entry name" value="Metal-dependent hydrolases"/>
    <property type="match status" value="1"/>
</dbReference>
<feature type="domain" description="Adenosine deaminase" evidence="7">
    <location>
        <begin position="57"/>
        <end position="381"/>
    </location>
</feature>
<dbReference type="AlphaFoldDB" id="Q09CT6"/>
<evidence type="ECO:0000256" key="2">
    <source>
        <dbReference type="ARBA" id="ARBA00006676"/>
    </source>
</evidence>
<dbReference type="PANTHER" id="PTHR11409:SF43">
    <property type="entry name" value="ADENOSINE DEAMINASE"/>
    <property type="match status" value="1"/>
</dbReference>
<comment type="similarity">
    <text evidence="2">Belongs to the metallo-dependent hydrolases superfamily. Adenosine and AMP deaminases family.</text>
</comment>
<dbReference type="PATRIC" id="fig|378806.16.peg.8918"/>
<protein>
    <recommendedName>
        <fullName evidence="3">adenosine deaminase</fullName>
        <ecNumber evidence="3">3.5.4.4</ecNumber>
    </recommendedName>
</protein>
<organism evidence="8 9">
    <name type="scientific">Stigmatella aurantiaca (strain DW4/3-1)</name>
    <dbReference type="NCBI Taxonomy" id="378806"/>
    <lineage>
        <taxon>Bacteria</taxon>
        <taxon>Pseudomonadati</taxon>
        <taxon>Myxococcota</taxon>
        <taxon>Myxococcia</taxon>
        <taxon>Myxococcales</taxon>
        <taxon>Cystobacterineae</taxon>
        <taxon>Archangiaceae</taxon>
        <taxon>Stigmatella</taxon>
    </lineage>
</organism>
<dbReference type="GO" id="GO:0046103">
    <property type="term" value="P:inosine biosynthetic process"/>
    <property type="evidence" value="ECO:0007669"/>
    <property type="project" value="TreeGrafter"/>
</dbReference>
<evidence type="ECO:0000313" key="8">
    <source>
        <dbReference type="EMBL" id="EAU69498.1"/>
    </source>
</evidence>